<name>A0AA39TNV6_9PEZI</name>
<gene>
    <name evidence="2" type="ORF">B0T14DRAFT_607880</name>
</gene>
<dbReference type="AlphaFoldDB" id="A0AA39TNV6"/>
<keyword evidence="3" id="KW-1185">Reference proteome</keyword>
<proteinExistence type="predicted"/>
<dbReference type="EMBL" id="JAULSU010000007">
    <property type="protein sequence ID" value="KAK0611871.1"/>
    <property type="molecule type" value="Genomic_DNA"/>
</dbReference>
<evidence type="ECO:0000313" key="3">
    <source>
        <dbReference type="Proteomes" id="UP001175000"/>
    </source>
</evidence>
<reference evidence="2" key="1">
    <citation type="submission" date="2023-06" db="EMBL/GenBank/DDBJ databases">
        <title>Genome-scale phylogeny and comparative genomics of the fungal order Sordariales.</title>
        <authorList>
            <consortium name="Lawrence Berkeley National Laboratory"/>
            <person name="Hensen N."/>
            <person name="Bonometti L."/>
            <person name="Westerberg I."/>
            <person name="Brannstrom I.O."/>
            <person name="Guillou S."/>
            <person name="Cros-Aarteil S."/>
            <person name="Calhoun S."/>
            <person name="Haridas S."/>
            <person name="Kuo A."/>
            <person name="Mondo S."/>
            <person name="Pangilinan J."/>
            <person name="Riley R."/>
            <person name="Labutti K."/>
            <person name="Andreopoulos B."/>
            <person name="Lipzen A."/>
            <person name="Chen C."/>
            <person name="Yanf M."/>
            <person name="Daum C."/>
            <person name="Ng V."/>
            <person name="Clum A."/>
            <person name="Steindorff A."/>
            <person name="Ohm R."/>
            <person name="Martin F."/>
            <person name="Silar P."/>
            <person name="Natvig D."/>
            <person name="Lalanne C."/>
            <person name="Gautier V."/>
            <person name="Ament-Velasquez S.L."/>
            <person name="Kruys A."/>
            <person name="Hutchinson M.I."/>
            <person name="Powell A.J."/>
            <person name="Barry K."/>
            <person name="Miller A.N."/>
            <person name="Grigoriev I.V."/>
            <person name="Debuchy R."/>
            <person name="Gladieux P."/>
            <person name="Thoren M.H."/>
            <person name="Johannesson H."/>
        </authorList>
    </citation>
    <scope>NUCLEOTIDE SEQUENCE</scope>
    <source>
        <strain evidence="2">CBS 606.72</strain>
    </source>
</reference>
<sequence>MIGIGATSKSPGSAPPSPRVLKKGLKWTKVKILWLPVALSVISTVTLITTGWYVYDTMVVENPPPHLVLSASNANLLVSVLSQVFAMTLAFLFSEVFDYFRWQLAATSRGVSAATFFTLSSATSRIPISVFTASRWLLSWGVIW</sequence>
<comment type="caution">
    <text evidence="2">The sequence shown here is derived from an EMBL/GenBank/DDBJ whole genome shotgun (WGS) entry which is preliminary data.</text>
</comment>
<dbReference type="Proteomes" id="UP001175000">
    <property type="component" value="Unassembled WGS sequence"/>
</dbReference>
<keyword evidence="1" id="KW-0812">Transmembrane</keyword>
<organism evidence="2 3">
    <name type="scientific">Immersiella caudata</name>
    <dbReference type="NCBI Taxonomy" id="314043"/>
    <lineage>
        <taxon>Eukaryota</taxon>
        <taxon>Fungi</taxon>
        <taxon>Dikarya</taxon>
        <taxon>Ascomycota</taxon>
        <taxon>Pezizomycotina</taxon>
        <taxon>Sordariomycetes</taxon>
        <taxon>Sordariomycetidae</taxon>
        <taxon>Sordariales</taxon>
        <taxon>Lasiosphaeriaceae</taxon>
        <taxon>Immersiella</taxon>
    </lineage>
</organism>
<protein>
    <submittedName>
        <fullName evidence="2">Uncharacterized protein</fullName>
    </submittedName>
</protein>
<keyword evidence="1" id="KW-0472">Membrane</keyword>
<evidence type="ECO:0000313" key="2">
    <source>
        <dbReference type="EMBL" id="KAK0611871.1"/>
    </source>
</evidence>
<accession>A0AA39TNV6</accession>
<evidence type="ECO:0000256" key="1">
    <source>
        <dbReference type="SAM" id="Phobius"/>
    </source>
</evidence>
<feature type="transmembrane region" description="Helical" evidence="1">
    <location>
        <begin position="74"/>
        <end position="93"/>
    </location>
</feature>
<feature type="transmembrane region" description="Helical" evidence="1">
    <location>
        <begin position="32"/>
        <end position="54"/>
    </location>
</feature>
<keyword evidence="1" id="KW-1133">Transmembrane helix</keyword>